<dbReference type="CDD" id="cd12797">
    <property type="entry name" value="M23_peptidase"/>
    <property type="match status" value="1"/>
</dbReference>
<sequence length="260" mass="27596">MELTSAMTMACRLMAPGLCTERRSVAPLPVASGQSPSVRLLKIRLTVVSLLTLAMTSTTLPTKGMAAPDPTTPATRANATNQGSPTDPANPANRDLDEPDLSHPQSTSPLSPPQAGREAPAPGTPRWRLPLDHSPNVLRRFAPPAQPWLPGHRGVDLVAQAGQVVRAAGSGIVGYAGPLAGRGVVMIVHPDGLRTTYLPVHASVRHGQVVKLGDVIGVVEERTGHCPASCLHWGLIKETRYLDALLLLGLGQVRLLPRWR</sequence>
<dbReference type="Pfam" id="PF01551">
    <property type="entry name" value="Peptidase_M23"/>
    <property type="match status" value="1"/>
</dbReference>
<feature type="compositionally biased region" description="Low complexity" evidence="2">
    <location>
        <begin position="60"/>
        <end position="80"/>
    </location>
</feature>
<organism evidence="4 5">
    <name type="scientific">Sphaerisporangium flaviroseum</name>
    <dbReference type="NCBI Taxonomy" id="509199"/>
    <lineage>
        <taxon>Bacteria</taxon>
        <taxon>Bacillati</taxon>
        <taxon>Actinomycetota</taxon>
        <taxon>Actinomycetes</taxon>
        <taxon>Streptosporangiales</taxon>
        <taxon>Streptosporangiaceae</taxon>
        <taxon>Sphaerisporangium</taxon>
    </lineage>
</organism>
<dbReference type="Proteomes" id="UP001500888">
    <property type="component" value="Unassembled WGS sequence"/>
</dbReference>
<dbReference type="InterPro" id="IPR050570">
    <property type="entry name" value="Cell_wall_metabolism_enzyme"/>
</dbReference>
<keyword evidence="1" id="KW-0732">Signal</keyword>
<protein>
    <recommendedName>
        <fullName evidence="3">M23ase beta-sheet core domain-containing protein</fullName>
    </recommendedName>
</protein>
<comment type="caution">
    <text evidence="4">The sequence shown here is derived from an EMBL/GenBank/DDBJ whole genome shotgun (WGS) entry which is preliminary data.</text>
</comment>
<gene>
    <name evidence="4" type="ORF">GCM10022226_63680</name>
</gene>
<accession>A0ABP7J364</accession>
<evidence type="ECO:0000259" key="3">
    <source>
        <dbReference type="Pfam" id="PF01551"/>
    </source>
</evidence>
<evidence type="ECO:0000313" key="5">
    <source>
        <dbReference type="Proteomes" id="UP001500888"/>
    </source>
</evidence>
<keyword evidence="5" id="KW-1185">Reference proteome</keyword>
<proteinExistence type="predicted"/>
<dbReference type="PANTHER" id="PTHR21666">
    <property type="entry name" value="PEPTIDASE-RELATED"/>
    <property type="match status" value="1"/>
</dbReference>
<evidence type="ECO:0000313" key="4">
    <source>
        <dbReference type="EMBL" id="GAA3833593.1"/>
    </source>
</evidence>
<dbReference type="Gene3D" id="2.70.70.10">
    <property type="entry name" value="Glucose Permease (Domain IIA)"/>
    <property type="match status" value="1"/>
</dbReference>
<evidence type="ECO:0000256" key="2">
    <source>
        <dbReference type="SAM" id="MobiDB-lite"/>
    </source>
</evidence>
<dbReference type="InterPro" id="IPR011055">
    <property type="entry name" value="Dup_hybrid_motif"/>
</dbReference>
<feature type="region of interest" description="Disordered" evidence="2">
    <location>
        <begin position="60"/>
        <end position="132"/>
    </location>
</feature>
<feature type="domain" description="M23ase beta-sheet core" evidence="3">
    <location>
        <begin position="151"/>
        <end position="243"/>
    </location>
</feature>
<dbReference type="EMBL" id="BAAAZR010000035">
    <property type="protein sequence ID" value="GAA3833593.1"/>
    <property type="molecule type" value="Genomic_DNA"/>
</dbReference>
<dbReference type="InterPro" id="IPR016047">
    <property type="entry name" value="M23ase_b-sheet_dom"/>
</dbReference>
<dbReference type="SUPFAM" id="SSF51261">
    <property type="entry name" value="Duplicated hybrid motif"/>
    <property type="match status" value="1"/>
</dbReference>
<reference evidence="5" key="1">
    <citation type="journal article" date="2019" name="Int. J. Syst. Evol. Microbiol.">
        <title>The Global Catalogue of Microorganisms (GCM) 10K type strain sequencing project: providing services to taxonomists for standard genome sequencing and annotation.</title>
        <authorList>
            <consortium name="The Broad Institute Genomics Platform"/>
            <consortium name="The Broad Institute Genome Sequencing Center for Infectious Disease"/>
            <person name="Wu L."/>
            <person name="Ma J."/>
        </authorList>
    </citation>
    <scope>NUCLEOTIDE SEQUENCE [LARGE SCALE GENOMIC DNA]</scope>
    <source>
        <strain evidence="5">JCM 16908</strain>
    </source>
</reference>
<name>A0ABP7J364_9ACTN</name>
<dbReference type="PANTHER" id="PTHR21666:SF289">
    <property type="entry name" value="L-ALA--D-GLU ENDOPEPTIDASE"/>
    <property type="match status" value="1"/>
</dbReference>
<evidence type="ECO:0000256" key="1">
    <source>
        <dbReference type="ARBA" id="ARBA00022729"/>
    </source>
</evidence>